<dbReference type="OrthoDB" id="1274460at2"/>
<dbReference type="SUPFAM" id="SSF46689">
    <property type="entry name" value="Homeodomain-like"/>
    <property type="match status" value="1"/>
</dbReference>
<gene>
    <name evidence="5" type="ORF">DQ356_02890</name>
</gene>
<dbReference type="GO" id="GO:0043565">
    <property type="term" value="F:sequence-specific DNA binding"/>
    <property type="evidence" value="ECO:0007669"/>
    <property type="project" value="InterPro"/>
</dbReference>
<evidence type="ECO:0000256" key="1">
    <source>
        <dbReference type="ARBA" id="ARBA00023015"/>
    </source>
</evidence>
<evidence type="ECO:0000259" key="4">
    <source>
        <dbReference type="PROSITE" id="PS01124"/>
    </source>
</evidence>
<evidence type="ECO:0000256" key="3">
    <source>
        <dbReference type="ARBA" id="ARBA00023163"/>
    </source>
</evidence>
<reference evidence="5 6" key="1">
    <citation type="submission" date="2018-07" db="EMBL/GenBank/DDBJ databases">
        <title>Chryseobacterium lacus sp. nov., isolated from lake water.</title>
        <authorList>
            <person name="Li C.-M."/>
        </authorList>
    </citation>
    <scope>NUCLEOTIDE SEQUENCE [LARGE SCALE GENOMIC DNA]</scope>
    <source>
        <strain evidence="5 6">YLOS41</strain>
    </source>
</reference>
<dbReference type="SMART" id="SM00342">
    <property type="entry name" value="HTH_ARAC"/>
    <property type="match status" value="1"/>
</dbReference>
<evidence type="ECO:0000256" key="2">
    <source>
        <dbReference type="ARBA" id="ARBA00023125"/>
    </source>
</evidence>
<dbReference type="PANTHER" id="PTHR43280">
    <property type="entry name" value="ARAC-FAMILY TRANSCRIPTIONAL REGULATOR"/>
    <property type="match status" value="1"/>
</dbReference>
<protein>
    <submittedName>
        <fullName evidence="5">AraC family transcriptional regulator</fullName>
    </submittedName>
</protein>
<keyword evidence="2" id="KW-0238">DNA-binding</keyword>
<proteinExistence type="predicted"/>
<keyword evidence="6" id="KW-1185">Reference proteome</keyword>
<feature type="domain" description="HTH araC/xylS-type" evidence="4">
    <location>
        <begin position="171"/>
        <end position="269"/>
    </location>
</feature>
<dbReference type="RefSeq" id="WP_114302962.1">
    <property type="nucleotide sequence ID" value="NZ_QPIE01000002.1"/>
</dbReference>
<accession>A0A368N1L3</accession>
<dbReference type="InterPro" id="IPR020449">
    <property type="entry name" value="Tscrpt_reg_AraC-type_HTH"/>
</dbReference>
<dbReference type="Pfam" id="PF12833">
    <property type="entry name" value="HTH_18"/>
    <property type="match status" value="1"/>
</dbReference>
<dbReference type="Proteomes" id="UP000252172">
    <property type="component" value="Unassembled WGS sequence"/>
</dbReference>
<evidence type="ECO:0000313" key="6">
    <source>
        <dbReference type="Proteomes" id="UP000252172"/>
    </source>
</evidence>
<dbReference type="PANTHER" id="PTHR43280:SF32">
    <property type="entry name" value="TRANSCRIPTIONAL REGULATORY PROTEIN"/>
    <property type="match status" value="1"/>
</dbReference>
<dbReference type="PROSITE" id="PS01124">
    <property type="entry name" value="HTH_ARAC_FAMILY_2"/>
    <property type="match status" value="1"/>
</dbReference>
<name>A0A368N1L3_9FLAO</name>
<keyword evidence="3" id="KW-0804">Transcription</keyword>
<dbReference type="InterPro" id="IPR009057">
    <property type="entry name" value="Homeodomain-like_sf"/>
</dbReference>
<dbReference type="AlphaFoldDB" id="A0A368N1L3"/>
<dbReference type="Gene3D" id="1.10.10.60">
    <property type="entry name" value="Homeodomain-like"/>
    <property type="match status" value="1"/>
</dbReference>
<evidence type="ECO:0000313" key="5">
    <source>
        <dbReference type="EMBL" id="RCU43983.1"/>
    </source>
</evidence>
<dbReference type="InterPro" id="IPR018060">
    <property type="entry name" value="HTH_AraC"/>
</dbReference>
<keyword evidence="1" id="KW-0805">Transcription regulation</keyword>
<comment type="caution">
    <text evidence="5">The sequence shown here is derived from an EMBL/GenBank/DDBJ whole genome shotgun (WGS) entry which is preliminary data.</text>
</comment>
<dbReference type="GO" id="GO:0003700">
    <property type="term" value="F:DNA-binding transcription factor activity"/>
    <property type="evidence" value="ECO:0007669"/>
    <property type="project" value="InterPro"/>
</dbReference>
<sequence>MNKFLRNWGFELLTPHKHIDAEGKITAFCIVYTATEHVELESNGKTMSLKPETFFFLPQNCSFSVPQPYEYAVLIWFTGELLANHPQLMYYINHSLLFQEKTGTAVDNHFLPYDALLKQYVSPLLNRKVNPIFKKNLLTNFIEFIIIRSLLESDPLLIENTQHQYEKEIASKFCHLVTQNGQHDTTVEEYAEQLNMTKRSLDRAIQTVYGFSAKKFIDAKITDMAKIRLRASAVPVKNISHDLGFSQESNFTIFFKKHTGLTPLQYRESSSDLPEMSTAN</sequence>
<dbReference type="EMBL" id="QPIE01000002">
    <property type="protein sequence ID" value="RCU43983.1"/>
    <property type="molecule type" value="Genomic_DNA"/>
</dbReference>
<dbReference type="PRINTS" id="PR00032">
    <property type="entry name" value="HTHARAC"/>
</dbReference>
<organism evidence="5 6">
    <name type="scientific">Chryseobacterium lacus</name>
    <dbReference type="NCBI Taxonomy" id="2058346"/>
    <lineage>
        <taxon>Bacteria</taxon>
        <taxon>Pseudomonadati</taxon>
        <taxon>Bacteroidota</taxon>
        <taxon>Flavobacteriia</taxon>
        <taxon>Flavobacteriales</taxon>
        <taxon>Weeksellaceae</taxon>
        <taxon>Chryseobacterium group</taxon>
        <taxon>Chryseobacterium</taxon>
    </lineage>
</organism>